<dbReference type="InterPro" id="IPR027417">
    <property type="entry name" value="P-loop_NTPase"/>
</dbReference>
<dbReference type="PROSITE" id="PS50893">
    <property type="entry name" value="ABC_TRANSPORTER_2"/>
    <property type="match status" value="1"/>
</dbReference>
<keyword evidence="3" id="KW-0547">Nucleotide-binding</keyword>
<name>A0AAE6Z2U3_9GAMM</name>
<evidence type="ECO:0000259" key="5">
    <source>
        <dbReference type="PROSITE" id="PS50893"/>
    </source>
</evidence>
<dbReference type="CDD" id="cd03220">
    <property type="entry name" value="ABC_KpsT_Wzt"/>
    <property type="match status" value="1"/>
</dbReference>
<gene>
    <name evidence="6" type="ORF">DWG24_17590</name>
</gene>
<dbReference type="SMART" id="SM00382">
    <property type="entry name" value="AAA"/>
    <property type="match status" value="1"/>
</dbReference>
<dbReference type="PANTHER" id="PTHR46743:SF2">
    <property type="entry name" value="TEICHOIC ACIDS EXPORT ATP-BINDING PROTEIN TAGH"/>
    <property type="match status" value="1"/>
</dbReference>
<dbReference type="GO" id="GO:0140359">
    <property type="term" value="F:ABC-type transporter activity"/>
    <property type="evidence" value="ECO:0007669"/>
    <property type="project" value="InterPro"/>
</dbReference>
<reference evidence="6 7" key="1">
    <citation type="submission" date="2018-11" db="EMBL/GenBank/DDBJ databases">
        <title>Complete genome sequence of Dickeya zeae strain CE1 infecting Canna edulis Ker-Gawl. in China.</title>
        <authorList>
            <person name="Zhang J."/>
            <person name="Lin B."/>
            <person name="Shen H."/>
            <person name="Jiang S."/>
            <person name="Pu X."/>
            <person name="Sun D."/>
        </authorList>
    </citation>
    <scope>NUCLEOTIDE SEQUENCE [LARGE SCALE GENOMIC DNA]</scope>
    <source>
        <strain evidence="6 7">CE1</strain>
    </source>
</reference>
<evidence type="ECO:0000256" key="1">
    <source>
        <dbReference type="ARBA" id="ARBA00005417"/>
    </source>
</evidence>
<evidence type="ECO:0000256" key="4">
    <source>
        <dbReference type="ARBA" id="ARBA00022840"/>
    </source>
</evidence>
<evidence type="ECO:0000256" key="2">
    <source>
        <dbReference type="ARBA" id="ARBA00022448"/>
    </source>
</evidence>
<dbReference type="SUPFAM" id="SSF52540">
    <property type="entry name" value="P-loop containing nucleoside triphosphate hydrolases"/>
    <property type="match status" value="1"/>
</dbReference>
<dbReference type="GO" id="GO:0016887">
    <property type="term" value="F:ATP hydrolysis activity"/>
    <property type="evidence" value="ECO:0007669"/>
    <property type="project" value="InterPro"/>
</dbReference>
<feature type="domain" description="ABC transporter" evidence="5">
    <location>
        <begin position="23"/>
        <end position="252"/>
    </location>
</feature>
<dbReference type="InterPro" id="IPR003439">
    <property type="entry name" value="ABC_transporter-like_ATP-bd"/>
</dbReference>
<comment type="similarity">
    <text evidence="1">Belongs to the ABC transporter superfamily.</text>
</comment>
<dbReference type="GO" id="GO:0005524">
    <property type="term" value="F:ATP binding"/>
    <property type="evidence" value="ECO:0007669"/>
    <property type="project" value="UniProtKB-KW"/>
</dbReference>
<evidence type="ECO:0000313" key="7">
    <source>
        <dbReference type="Proteomes" id="UP000500801"/>
    </source>
</evidence>
<keyword evidence="4 6" id="KW-0067">ATP-binding</keyword>
<dbReference type="AlphaFoldDB" id="A0AAE6Z2U3"/>
<dbReference type="Pfam" id="PF00005">
    <property type="entry name" value="ABC_tran"/>
    <property type="match status" value="1"/>
</dbReference>
<dbReference type="Gene3D" id="3.40.50.300">
    <property type="entry name" value="P-loop containing nucleotide triphosphate hydrolases"/>
    <property type="match status" value="1"/>
</dbReference>
<accession>A0AAE6Z2U3</accession>
<evidence type="ECO:0000313" key="6">
    <source>
        <dbReference type="EMBL" id="QIZ52428.1"/>
    </source>
</evidence>
<sequence>MIKIEAKDICLDYPIVGVGSRSIKNRVLSAATGGIISGGDKIPVISALRDVSFNIYEGDRIGLIGHNGAGKSTLLRTLAGIYRPSSGQLNITGRVVSTLNLSVGLEMEATGIENIIIRGLLLGMSKKEIKQRLDTIADATELNEYLDMPVRTYSSGMTMRLAFATVTSMDADILLMDEVIGTGDAVFMARAEKKLNEFIDRSKIFVLASHSEAVIKKFCNKAILLEHGRLIGMGDVNEVFEKYDDFVNSKEKHEN</sequence>
<evidence type="ECO:0000256" key="3">
    <source>
        <dbReference type="ARBA" id="ARBA00022741"/>
    </source>
</evidence>
<dbReference type="RefSeq" id="WP_168363464.1">
    <property type="nucleotide sequence ID" value="NZ_CP033622.1"/>
</dbReference>
<dbReference type="PANTHER" id="PTHR46743">
    <property type="entry name" value="TEICHOIC ACIDS EXPORT ATP-BINDING PROTEIN TAGH"/>
    <property type="match status" value="1"/>
</dbReference>
<keyword evidence="2" id="KW-0813">Transport</keyword>
<dbReference type="InterPro" id="IPR015860">
    <property type="entry name" value="ABC_transpr_TagH-like"/>
</dbReference>
<organism evidence="6 7">
    <name type="scientific">Dickeya zeae</name>
    <dbReference type="NCBI Taxonomy" id="204042"/>
    <lineage>
        <taxon>Bacteria</taxon>
        <taxon>Pseudomonadati</taxon>
        <taxon>Pseudomonadota</taxon>
        <taxon>Gammaproteobacteria</taxon>
        <taxon>Enterobacterales</taxon>
        <taxon>Pectobacteriaceae</taxon>
        <taxon>Dickeya</taxon>
    </lineage>
</organism>
<protein>
    <submittedName>
        <fullName evidence="6">ABC transporter ATP-binding protein</fullName>
    </submittedName>
</protein>
<dbReference type="InterPro" id="IPR050683">
    <property type="entry name" value="Bact_Polysacc_Export_ATP-bd"/>
</dbReference>
<dbReference type="EMBL" id="CP033622">
    <property type="protein sequence ID" value="QIZ52428.1"/>
    <property type="molecule type" value="Genomic_DNA"/>
</dbReference>
<dbReference type="GO" id="GO:0016020">
    <property type="term" value="C:membrane"/>
    <property type="evidence" value="ECO:0007669"/>
    <property type="project" value="InterPro"/>
</dbReference>
<dbReference type="InterPro" id="IPR003593">
    <property type="entry name" value="AAA+_ATPase"/>
</dbReference>
<proteinExistence type="inferred from homology"/>
<dbReference type="Proteomes" id="UP000500801">
    <property type="component" value="Chromosome"/>
</dbReference>